<dbReference type="GO" id="GO:0046872">
    <property type="term" value="F:metal ion binding"/>
    <property type="evidence" value="ECO:0007669"/>
    <property type="project" value="UniProtKB-KW"/>
</dbReference>
<evidence type="ECO:0000256" key="5">
    <source>
        <dbReference type="SAM" id="SignalP"/>
    </source>
</evidence>
<evidence type="ECO:0000259" key="6">
    <source>
        <dbReference type="PROSITE" id="PS51007"/>
    </source>
</evidence>
<keyword evidence="1 4" id="KW-0349">Heme</keyword>
<dbReference type="SUPFAM" id="SSF46626">
    <property type="entry name" value="Cytochrome c"/>
    <property type="match status" value="2"/>
</dbReference>
<dbReference type="Proteomes" id="UP000269265">
    <property type="component" value="Unassembled WGS sequence"/>
</dbReference>
<dbReference type="PROSITE" id="PS51007">
    <property type="entry name" value="CYTC"/>
    <property type="match status" value="2"/>
</dbReference>
<evidence type="ECO:0000256" key="2">
    <source>
        <dbReference type="ARBA" id="ARBA00022723"/>
    </source>
</evidence>
<keyword evidence="3 4" id="KW-0408">Iron</keyword>
<dbReference type="InterPro" id="IPR036909">
    <property type="entry name" value="Cyt_c-like_dom_sf"/>
</dbReference>
<dbReference type="Gene3D" id="1.10.760.10">
    <property type="entry name" value="Cytochrome c-like domain"/>
    <property type="match status" value="2"/>
</dbReference>
<keyword evidence="2 4" id="KW-0479">Metal-binding</keyword>
<dbReference type="EMBL" id="RSED01000009">
    <property type="protein sequence ID" value="RRS03895.1"/>
    <property type="molecule type" value="Genomic_DNA"/>
</dbReference>
<keyword evidence="8" id="KW-1185">Reference proteome</keyword>
<organism evidence="7 8">
    <name type="scientific">Aquabacterium soli</name>
    <dbReference type="NCBI Taxonomy" id="2493092"/>
    <lineage>
        <taxon>Bacteria</taxon>
        <taxon>Pseudomonadati</taxon>
        <taxon>Pseudomonadota</taxon>
        <taxon>Betaproteobacteria</taxon>
        <taxon>Burkholderiales</taxon>
        <taxon>Aquabacterium</taxon>
    </lineage>
</organism>
<name>A0A3R8S1G7_9BURK</name>
<evidence type="ECO:0000256" key="4">
    <source>
        <dbReference type="PROSITE-ProRule" id="PRU00433"/>
    </source>
</evidence>
<dbReference type="InterPro" id="IPR009056">
    <property type="entry name" value="Cyt_c-like_dom"/>
</dbReference>
<dbReference type="PANTHER" id="PTHR33751">
    <property type="entry name" value="CBB3-TYPE CYTOCHROME C OXIDASE SUBUNIT FIXP"/>
    <property type="match status" value="1"/>
</dbReference>
<dbReference type="GO" id="GO:0020037">
    <property type="term" value="F:heme binding"/>
    <property type="evidence" value="ECO:0007669"/>
    <property type="project" value="InterPro"/>
</dbReference>
<comment type="caution">
    <text evidence="7">The sequence shown here is derived from an EMBL/GenBank/DDBJ whole genome shotgun (WGS) entry which is preliminary data.</text>
</comment>
<protein>
    <submittedName>
        <fullName evidence="7">C-type cytochrome</fullName>
    </submittedName>
</protein>
<dbReference type="RefSeq" id="WP_125243735.1">
    <property type="nucleotide sequence ID" value="NZ_RSED01000009.1"/>
</dbReference>
<feature type="chain" id="PRO_5018559507" evidence="5">
    <location>
        <begin position="33"/>
        <end position="271"/>
    </location>
</feature>
<feature type="domain" description="Cytochrome c" evidence="6">
    <location>
        <begin position="147"/>
        <end position="237"/>
    </location>
</feature>
<keyword evidence="5" id="KW-0732">Signal</keyword>
<feature type="domain" description="Cytochrome c" evidence="6">
    <location>
        <begin position="43"/>
        <end position="133"/>
    </location>
</feature>
<dbReference type="PANTHER" id="PTHR33751:SF11">
    <property type="entry name" value="BLL4483 PROTEIN"/>
    <property type="match status" value="1"/>
</dbReference>
<dbReference type="AlphaFoldDB" id="A0A3R8S1G7"/>
<dbReference type="OrthoDB" id="9773456at2"/>
<evidence type="ECO:0000313" key="7">
    <source>
        <dbReference type="EMBL" id="RRS03895.1"/>
    </source>
</evidence>
<gene>
    <name evidence="7" type="ORF">EIP75_13155</name>
</gene>
<dbReference type="GO" id="GO:0009055">
    <property type="term" value="F:electron transfer activity"/>
    <property type="evidence" value="ECO:0007669"/>
    <property type="project" value="InterPro"/>
</dbReference>
<reference evidence="7 8" key="1">
    <citation type="submission" date="2018-12" db="EMBL/GenBank/DDBJ databases">
        <title>The whole draft genome of Aquabacterium sp. SJQ9.</title>
        <authorList>
            <person name="Sun L."/>
            <person name="Gao X."/>
            <person name="Chen W."/>
            <person name="Huang K."/>
        </authorList>
    </citation>
    <scope>NUCLEOTIDE SEQUENCE [LARGE SCALE GENOMIC DNA]</scope>
    <source>
        <strain evidence="7 8">SJQ9</strain>
    </source>
</reference>
<proteinExistence type="predicted"/>
<evidence type="ECO:0000313" key="8">
    <source>
        <dbReference type="Proteomes" id="UP000269265"/>
    </source>
</evidence>
<dbReference type="InterPro" id="IPR050597">
    <property type="entry name" value="Cytochrome_c_Oxidase_Subunit"/>
</dbReference>
<evidence type="ECO:0000256" key="1">
    <source>
        <dbReference type="ARBA" id="ARBA00022617"/>
    </source>
</evidence>
<accession>A0A3R8S1G7</accession>
<sequence length="271" mass="28092">MTDNRSMQGRRTRAALASVAGALALWCAPAWPAAPAVVPAPAAPALPGLPTMPTMQDSIAQRVDACTTCHGADGRAGPDGYYPRLAGKPAGYLANQLLNFRDGRRGYAPMVYLLDHLSDDYLREIAGYFASLDLPYPAPARPAESPAVFAHGQRLVTQGDPARGIPACVQCHGQSLTGVAPSIPGLLGLPRHYLAGQIGAWHNGRRRAQAPDCMADIARRLSPDDVGAVASWLASQPWPVGGKPAAALPHALPMPCGGVPKAVAPAAGSAP</sequence>
<evidence type="ECO:0000256" key="3">
    <source>
        <dbReference type="ARBA" id="ARBA00023004"/>
    </source>
</evidence>
<feature type="signal peptide" evidence="5">
    <location>
        <begin position="1"/>
        <end position="32"/>
    </location>
</feature>